<dbReference type="Ensembl" id="ENSGWIT00000002863.1">
    <property type="protein sequence ID" value="ENSGWIP00000002647.1"/>
    <property type="gene ID" value="ENSGWIG00000001427.1"/>
</dbReference>
<gene>
    <name evidence="3" type="primary">aplf</name>
</gene>
<dbReference type="InterPro" id="IPR019406">
    <property type="entry name" value="APLF_PBZ"/>
</dbReference>
<dbReference type="GO" id="GO:0003906">
    <property type="term" value="F:DNA-(apurinic or apyrimidinic site) endonuclease activity"/>
    <property type="evidence" value="ECO:0007669"/>
    <property type="project" value="InterPro"/>
</dbReference>
<reference evidence="3" key="1">
    <citation type="submission" date="2020-06" db="EMBL/GenBank/DDBJ databases">
        <authorList>
            <consortium name="Wellcome Sanger Institute Data Sharing"/>
        </authorList>
    </citation>
    <scope>NUCLEOTIDE SEQUENCE [LARGE SCALE GENOMIC DNA]</scope>
</reference>
<dbReference type="InterPro" id="IPR008984">
    <property type="entry name" value="SMAD_FHA_dom_sf"/>
</dbReference>
<accession>A0A8C5FZA4</accession>
<feature type="domain" description="PBZ-type" evidence="2">
    <location>
        <begin position="185"/>
        <end position="210"/>
    </location>
</feature>
<name>A0A8C5FZA4_GOUWI</name>
<dbReference type="Pfam" id="PF10283">
    <property type="entry name" value="zf-CCHH"/>
    <property type="match status" value="1"/>
</dbReference>
<dbReference type="AlphaFoldDB" id="A0A8C5FZA4"/>
<sequence length="252" mass="28391">MSFILVSLDGEGSVQVPQGQTVLGRGSFLKVTDRRVSRCHALMDNVDGRLRIKPTHLNPCFVWSRPLPRDCWFSLRPGDVFSLLPGHFLYRVDLQNQATPRLEGEESEEESPPTAEPLTEARVDHFKIKATHRKRVLPTWMMKAVRGRPAVKEQAPPSVTSPVETKPQTSMNTDCTEPPEIPKTRTRCQYGTNCYRKNPVHFQDFSHPGDSDFEEEEQPQCPYGLQCYRSEVTGSEAEAAGAFFSRGATISK</sequence>
<dbReference type="Proteomes" id="UP000694680">
    <property type="component" value="Chromosome 1"/>
</dbReference>
<dbReference type="Gene3D" id="2.60.200.20">
    <property type="match status" value="1"/>
</dbReference>
<evidence type="ECO:0000313" key="4">
    <source>
        <dbReference type="Proteomes" id="UP000694680"/>
    </source>
</evidence>
<dbReference type="GO" id="GO:0006302">
    <property type="term" value="P:double-strand break repair"/>
    <property type="evidence" value="ECO:0007669"/>
    <property type="project" value="InterPro"/>
</dbReference>
<evidence type="ECO:0000259" key="2">
    <source>
        <dbReference type="Pfam" id="PF10283"/>
    </source>
</evidence>
<dbReference type="GO" id="GO:0008408">
    <property type="term" value="F:3'-5' exonuclease activity"/>
    <property type="evidence" value="ECO:0007669"/>
    <property type="project" value="InterPro"/>
</dbReference>
<dbReference type="PANTHER" id="PTHR21315:SF2">
    <property type="entry name" value="APRATAXIN AND PNK-LIKE FACTOR"/>
    <property type="match status" value="1"/>
</dbReference>
<protein>
    <recommendedName>
        <fullName evidence="2">PBZ-type domain-containing protein</fullName>
    </recommendedName>
</protein>
<evidence type="ECO:0000313" key="3">
    <source>
        <dbReference type="Ensembl" id="ENSGWIP00000002647.1"/>
    </source>
</evidence>
<reference evidence="3" key="3">
    <citation type="submission" date="2025-09" db="UniProtKB">
        <authorList>
            <consortium name="Ensembl"/>
        </authorList>
    </citation>
    <scope>IDENTIFICATION</scope>
</reference>
<dbReference type="SUPFAM" id="SSF49879">
    <property type="entry name" value="SMAD/FHA domain"/>
    <property type="match status" value="1"/>
</dbReference>
<dbReference type="PANTHER" id="PTHR21315">
    <property type="entry name" value="APRATAXIN AND PNK-LIKE FACTOR-RELATED"/>
    <property type="match status" value="1"/>
</dbReference>
<feature type="region of interest" description="Disordered" evidence="1">
    <location>
        <begin position="147"/>
        <end position="182"/>
    </location>
</feature>
<feature type="compositionally biased region" description="Polar residues" evidence="1">
    <location>
        <begin position="157"/>
        <end position="175"/>
    </location>
</feature>
<reference evidence="3" key="2">
    <citation type="submission" date="2025-08" db="UniProtKB">
        <authorList>
            <consortium name="Ensembl"/>
        </authorList>
    </citation>
    <scope>IDENTIFICATION</scope>
</reference>
<keyword evidence="4" id="KW-1185">Reference proteome</keyword>
<evidence type="ECO:0000256" key="1">
    <source>
        <dbReference type="SAM" id="MobiDB-lite"/>
    </source>
</evidence>
<dbReference type="GO" id="GO:0035861">
    <property type="term" value="C:site of double-strand break"/>
    <property type="evidence" value="ECO:0007669"/>
    <property type="project" value="TreeGrafter"/>
</dbReference>
<dbReference type="GO" id="GO:0005634">
    <property type="term" value="C:nucleus"/>
    <property type="evidence" value="ECO:0007669"/>
    <property type="project" value="TreeGrafter"/>
</dbReference>
<feature type="region of interest" description="Disordered" evidence="1">
    <location>
        <begin position="99"/>
        <end position="118"/>
    </location>
</feature>
<organism evidence="3 4">
    <name type="scientific">Gouania willdenowi</name>
    <name type="common">Blunt-snouted clingfish</name>
    <name type="synonym">Lepadogaster willdenowi</name>
    <dbReference type="NCBI Taxonomy" id="441366"/>
    <lineage>
        <taxon>Eukaryota</taxon>
        <taxon>Metazoa</taxon>
        <taxon>Chordata</taxon>
        <taxon>Craniata</taxon>
        <taxon>Vertebrata</taxon>
        <taxon>Euteleostomi</taxon>
        <taxon>Actinopterygii</taxon>
        <taxon>Neopterygii</taxon>
        <taxon>Teleostei</taxon>
        <taxon>Neoteleostei</taxon>
        <taxon>Acanthomorphata</taxon>
        <taxon>Ovalentaria</taxon>
        <taxon>Blenniimorphae</taxon>
        <taxon>Blenniiformes</taxon>
        <taxon>Gobiesocoidei</taxon>
        <taxon>Gobiesocidae</taxon>
        <taxon>Gobiesocinae</taxon>
        <taxon>Gouania</taxon>
    </lineage>
</organism>
<dbReference type="InterPro" id="IPR039253">
    <property type="entry name" value="APLF"/>
</dbReference>
<proteinExistence type="predicted"/>